<dbReference type="Gene3D" id="3.40.50.720">
    <property type="entry name" value="NAD(P)-binding Rossmann-like Domain"/>
    <property type="match status" value="1"/>
</dbReference>
<gene>
    <name evidence="5" type="ORF">PSQ19_19110</name>
</gene>
<evidence type="ECO:0000313" key="5">
    <source>
        <dbReference type="EMBL" id="WDR02652.1"/>
    </source>
</evidence>
<dbReference type="PROSITE" id="PS00061">
    <property type="entry name" value="ADH_SHORT"/>
    <property type="match status" value="1"/>
</dbReference>
<dbReference type="SMART" id="SM00822">
    <property type="entry name" value="PKS_KR"/>
    <property type="match status" value="1"/>
</dbReference>
<evidence type="ECO:0000256" key="3">
    <source>
        <dbReference type="ARBA" id="ARBA00023027"/>
    </source>
</evidence>
<sequence length="252" mass="26298">MSSGESDYDWARCWYVGRRVLVTGGTSGIGAAIASAFQQAGAEVIATGIAPSEIEMMAKRHGDDIDCRLLDVRDQTAVESLVGGFKALDIVVNCAGVIRRNDELDPAVFDQVVDINLNGTMRVCAAVRALLVRSDAAAILNTASMLSFFGGGLVPAYAASKGGIAQLTKSLAISYARDAIRVNAVAPGWIATPLTQGLRDDQDRSEAILARTPLNRWGQGGDVAGAALFLCSPAAAFITGTILTVDGGYSIC</sequence>
<feature type="domain" description="Ketoreductase" evidence="4">
    <location>
        <begin position="18"/>
        <end position="183"/>
    </location>
</feature>
<dbReference type="Proteomes" id="UP001220530">
    <property type="component" value="Chromosome"/>
</dbReference>
<dbReference type="SUPFAM" id="SSF51735">
    <property type="entry name" value="NAD(P)-binding Rossmann-fold domains"/>
    <property type="match status" value="1"/>
</dbReference>
<keyword evidence="3" id="KW-0520">NAD</keyword>
<dbReference type="PRINTS" id="PR00081">
    <property type="entry name" value="GDHRDH"/>
</dbReference>
<evidence type="ECO:0000259" key="4">
    <source>
        <dbReference type="SMART" id="SM00822"/>
    </source>
</evidence>
<dbReference type="Pfam" id="PF13561">
    <property type="entry name" value="adh_short_C2"/>
    <property type="match status" value="1"/>
</dbReference>
<accession>A0ABY7YN92</accession>
<reference evidence="5 6" key="1">
    <citation type="submission" date="2023-02" db="EMBL/GenBank/DDBJ databases">
        <title>Devosia algicola sp. nov., isolated from the phycosphere of marine algae.</title>
        <authorList>
            <person name="Kim J.M."/>
            <person name="Lee J.K."/>
            <person name="Choi B.J."/>
            <person name="Bayburt H."/>
            <person name="Jeon C.O."/>
        </authorList>
    </citation>
    <scope>NUCLEOTIDE SEQUENCE [LARGE SCALE GENOMIC DNA]</scope>
    <source>
        <strain evidence="5 6">G20-9</strain>
    </source>
</reference>
<keyword evidence="6" id="KW-1185">Reference proteome</keyword>
<dbReference type="PANTHER" id="PTHR24321:SF8">
    <property type="entry name" value="ESTRADIOL 17-BETA-DEHYDROGENASE 8-RELATED"/>
    <property type="match status" value="1"/>
</dbReference>
<protein>
    <submittedName>
        <fullName evidence="5">SDR family oxidoreductase</fullName>
    </submittedName>
</protein>
<dbReference type="PRINTS" id="PR00080">
    <property type="entry name" value="SDRFAMILY"/>
</dbReference>
<evidence type="ECO:0000313" key="6">
    <source>
        <dbReference type="Proteomes" id="UP001220530"/>
    </source>
</evidence>
<keyword evidence="2" id="KW-0560">Oxidoreductase</keyword>
<dbReference type="InterPro" id="IPR057326">
    <property type="entry name" value="KR_dom"/>
</dbReference>
<organism evidence="5 6">
    <name type="scientific">Devosia algicola</name>
    <dbReference type="NCBI Taxonomy" id="3026418"/>
    <lineage>
        <taxon>Bacteria</taxon>
        <taxon>Pseudomonadati</taxon>
        <taxon>Pseudomonadota</taxon>
        <taxon>Alphaproteobacteria</taxon>
        <taxon>Hyphomicrobiales</taxon>
        <taxon>Devosiaceae</taxon>
        <taxon>Devosia</taxon>
    </lineage>
</organism>
<dbReference type="InterPro" id="IPR020904">
    <property type="entry name" value="Sc_DH/Rdtase_CS"/>
</dbReference>
<comment type="similarity">
    <text evidence="1">Belongs to the short-chain dehydrogenases/reductases (SDR) family.</text>
</comment>
<evidence type="ECO:0000256" key="1">
    <source>
        <dbReference type="ARBA" id="ARBA00006484"/>
    </source>
</evidence>
<dbReference type="EMBL" id="CP118246">
    <property type="protein sequence ID" value="WDR02652.1"/>
    <property type="molecule type" value="Genomic_DNA"/>
</dbReference>
<dbReference type="InterPro" id="IPR036291">
    <property type="entry name" value="NAD(P)-bd_dom_sf"/>
</dbReference>
<dbReference type="InterPro" id="IPR002347">
    <property type="entry name" value="SDR_fam"/>
</dbReference>
<evidence type="ECO:0000256" key="2">
    <source>
        <dbReference type="ARBA" id="ARBA00023002"/>
    </source>
</evidence>
<proteinExistence type="inferred from homology"/>
<dbReference type="RefSeq" id="WP_282219054.1">
    <property type="nucleotide sequence ID" value="NZ_CP118246.1"/>
</dbReference>
<name>A0ABY7YN92_9HYPH</name>
<dbReference type="PANTHER" id="PTHR24321">
    <property type="entry name" value="DEHYDROGENASES, SHORT CHAIN"/>
    <property type="match status" value="1"/>
</dbReference>